<dbReference type="EMBL" id="LCYI01000050">
    <property type="protein sequence ID" value="KLA24963.1"/>
    <property type="molecule type" value="Genomic_DNA"/>
</dbReference>
<sequence>MDKQLHTLRNIANERTWASFLNDNHPYSLLHWSIAGVGQEAKDVWLLQDEVTFQTTEFPTLDDAMQWISVNMEQVTDVLAQ</sequence>
<reference evidence="1 2" key="1">
    <citation type="submission" date="2015-04" db="EMBL/GenBank/DDBJ databases">
        <title>Draft Genome Sequences of Eight Spore-Forming Food Isolates of Bacillus cereus Genome sequencing.</title>
        <authorList>
            <person name="Krawcyk A.O."/>
            <person name="de Jong A."/>
            <person name="Eijlander R.T."/>
            <person name="Berendsen E.M."/>
            <person name="Holsappel S."/>
            <person name="Wells-Bennik M."/>
            <person name="Kuipers O.P."/>
        </authorList>
    </citation>
    <scope>NUCLEOTIDE SEQUENCE [LARGE SCALE GENOMIC DNA]</scope>
    <source>
        <strain evidence="1 2">B4077</strain>
    </source>
</reference>
<gene>
    <name evidence="1" type="ORF">B4077_4960</name>
</gene>
<dbReference type="RefSeq" id="WP_000360794.1">
    <property type="nucleotide sequence ID" value="NZ_LCYI01000050.1"/>
</dbReference>
<dbReference type="InterPro" id="IPR020157">
    <property type="entry name" value="Uncharacterised_YqkC"/>
</dbReference>
<dbReference type="GeneID" id="301196425"/>
<dbReference type="PATRIC" id="fig|1396.428.peg.1309"/>
<protein>
    <recommendedName>
        <fullName evidence="3">DUF2552 domain-containing protein</fullName>
    </recommendedName>
</protein>
<evidence type="ECO:0008006" key="3">
    <source>
        <dbReference type="Google" id="ProtNLM"/>
    </source>
</evidence>
<accession>A0A0G8EL58</accession>
<organism evidence="1 2">
    <name type="scientific">Bacillus cereus</name>
    <dbReference type="NCBI Taxonomy" id="1396"/>
    <lineage>
        <taxon>Bacteria</taxon>
        <taxon>Bacillati</taxon>
        <taxon>Bacillota</taxon>
        <taxon>Bacilli</taxon>
        <taxon>Bacillales</taxon>
        <taxon>Bacillaceae</taxon>
        <taxon>Bacillus</taxon>
        <taxon>Bacillus cereus group</taxon>
    </lineage>
</organism>
<dbReference type="Pfam" id="PF10827">
    <property type="entry name" value="DUF2552"/>
    <property type="match status" value="1"/>
</dbReference>
<dbReference type="AlphaFoldDB" id="A0A0G8EL58"/>
<comment type="caution">
    <text evidence="1">The sequence shown here is derived from an EMBL/GenBank/DDBJ whole genome shotgun (WGS) entry which is preliminary data.</text>
</comment>
<evidence type="ECO:0000313" key="2">
    <source>
        <dbReference type="Proteomes" id="UP000035214"/>
    </source>
</evidence>
<evidence type="ECO:0000313" key="1">
    <source>
        <dbReference type="EMBL" id="KLA24963.1"/>
    </source>
</evidence>
<dbReference type="Proteomes" id="UP000035214">
    <property type="component" value="Unassembled WGS sequence"/>
</dbReference>
<name>A0A0G8EL58_BACCE</name>
<proteinExistence type="predicted"/>